<gene>
    <name evidence="1" type="ORF">NM688_g9340</name>
</gene>
<reference evidence="1" key="1">
    <citation type="submission" date="2022-07" db="EMBL/GenBank/DDBJ databases">
        <title>Genome Sequence of Phlebia brevispora.</title>
        <authorList>
            <person name="Buettner E."/>
        </authorList>
    </citation>
    <scope>NUCLEOTIDE SEQUENCE</scope>
    <source>
        <strain evidence="1">MPL23</strain>
    </source>
</reference>
<proteinExistence type="predicted"/>
<organism evidence="1 2">
    <name type="scientific">Phlebia brevispora</name>
    <dbReference type="NCBI Taxonomy" id="194682"/>
    <lineage>
        <taxon>Eukaryota</taxon>
        <taxon>Fungi</taxon>
        <taxon>Dikarya</taxon>
        <taxon>Basidiomycota</taxon>
        <taxon>Agaricomycotina</taxon>
        <taxon>Agaricomycetes</taxon>
        <taxon>Polyporales</taxon>
        <taxon>Meruliaceae</taxon>
        <taxon>Phlebia</taxon>
    </lineage>
</organism>
<dbReference type="Proteomes" id="UP001148662">
    <property type="component" value="Unassembled WGS sequence"/>
</dbReference>
<evidence type="ECO:0000313" key="1">
    <source>
        <dbReference type="EMBL" id="KAJ3519171.1"/>
    </source>
</evidence>
<dbReference type="EMBL" id="JANHOG010002872">
    <property type="protein sequence ID" value="KAJ3519171.1"/>
    <property type="molecule type" value="Genomic_DNA"/>
</dbReference>
<name>A0ACC1RGU8_9APHY</name>
<accession>A0ACC1RGU8</accession>
<sequence length="312" mass="34066">MPAEMIQKFGAEAYHAKIIDGKYTKEMRSAAPIVAPGSDARSEGPYKFGKHRCNKRKFDPRAEFCSADSAGLSAADSRSIACACTRPISPATLIYAPEDALLPIVVSPFIVPTSLAALSRIFQLGWIISHKSSQRTNPVYLSGTYASLLATRCASGFFFSRSVGWAYPSLFSHAALYEPLFGFGPLLIGAILLDDLSDGRQMAQRLFAVAGLALMDEAPWSYVCGTLLAGIYRLAQSYAVEDQSVQKYSTLPSWFAVEGREDPDTKLYPLSRSRILTLTLLGTLHIPHYQPHRQAYTSSCSPSRAQGISHPT</sequence>
<evidence type="ECO:0000313" key="2">
    <source>
        <dbReference type="Proteomes" id="UP001148662"/>
    </source>
</evidence>
<comment type="caution">
    <text evidence="1">The sequence shown here is derived from an EMBL/GenBank/DDBJ whole genome shotgun (WGS) entry which is preliminary data.</text>
</comment>
<keyword evidence="2" id="KW-1185">Reference proteome</keyword>
<protein>
    <submittedName>
        <fullName evidence="1">Uncharacterized protein</fullName>
    </submittedName>
</protein>